<gene>
    <name evidence="1" type="ORF">AFUS01_LOCUS41238</name>
</gene>
<proteinExistence type="predicted"/>
<dbReference type="EMBL" id="CAJVCH010560761">
    <property type="protein sequence ID" value="CAG7831496.1"/>
    <property type="molecule type" value="Genomic_DNA"/>
</dbReference>
<organism evidence="1 2">
    <name type="scientific">Allacma fusca</name>
    <dbReference type="NCBI Taxonomy" id="39272"/>
    <lineage>
        <taxon>Eukaryota</taxon>
        <taxon>Metazoa</taxon>
        <taxon>Ecdysozoa</taxon>
        <taxon>Arthropoda</taxon>
        <taxon>Hexapoda</taxon>
        <taxon>Collembola</taxon>
        <taxon>Symphypleona</taxon>
        <taxon>Sminthuridae</taxon>
        <taxon>Allacma</taxon>
    </lineage>
</organism>
<feature type="non-terminal residue" evidence="1">
    <location>
        <position position="1"/>
    </location>
</feature>
<dbReference type="Proteomes" id="UP000708208">
    <property type="component" value="Unassembled WGS sequence"/>
</dbReference>
<protein>
    <submittedName>
        <fullName evidence="1">Uncharacterized protein</fullName>
    </submittedName>
</protein>
<keyword evidence="2" id="KW-1185">Reference proteome</keyword>
<accession>A0A8J2Q308</accession>
<name>A0A8J2Q308_9HEXA</name>
<sequence length="26" mass="2916">VKDKFSISYKNTSGIIISPGHKRLNL</sequence>
<dbReference type="AlphaFoldDB" id="A0A8J2Q308"/>
<evidence type="ECO:0000313" key="1">
    <source>
        <dbReference type="EMBL" id="CAG7831496.1"/>
    </source>
</evidence>
<evidence type="ECO:0000313" key="2">
    <source>
        <dbReference type="Proteomes" id="UP000708208"/>
    </source>
</evidence>
<reference evidence="1" key="1">
    <citation type="submission" date="2021-06" db="EMBL/GenBank/DDBJ databases">
        <authorList>
            <person name="Hodson N. C."/>
            <person name="Mongue J. A."/>
            <person name="Jaron S. K."/>
        </authorList>
    </citation>
    <scope>NUCLEOTIDE SEQUENCE</scope>
</reference>
<comment type="caution">
    <text evidence="1">The sequence shown here is derived from an EMBL/GenBank/DDBJ whole genome shotgun (WGS) entry which is preliminary data.</text>
</comment>